<evidence type="ECO:0000256" key="6">
    <source>
        <dbReference type="PROSITE-ProRule" id="PRU00221"/>
    </source>
</evidence>
<reference evidence="8" key="1">
    <citation type="submission" date="2022-08" db="EMBL/GenBank/DDBJ databases">
        <title>Novel sulphate-reducing endosymbionts in the free-living metamonad Anaeramoeba.</title>
        <authorList>
            <person name="Jerlstrom-Hultqvist J."/>
            <person name="Cepicka I."/>
            <person name="Gallot-Lavallee L."/>
            <person name="Salas-Leiva D."/>
            <person name="Curtis B.A."/>
            <person name="Zahonova K."/>
            <person name="Pipaliya S."/>
            <person name="Dacks J."/>
            <person name="Roger A.J."/>
        </authorList>
    </citation>
    <scope>NUCLEOTIDE SEQUENCE</scope>
    <source>
        <strain evidence="8">Busselton2</strain>
    </source>
</reference>
<organism evidence="8 9">
    <name type="scientific">Anaeramoeba flamelloides</name>
    <dbReference type="NCBI Taxonomy" id="1746091"/>
    <lineage>
        <taxon>Eukaryota</taxon>
        <taxon>Metamonada</taxon>
        <taxon>Anaeramoebidae</taxon>
        <taxon>Anaeramoeba</taxon>
    </lineage>
</organism>
<feature type="region of interest" description="Disordered" evidence="7">
    <location>
        <begin position="115"/>
        <end position="139"/>
    </location>
</feature>
<evidence type="ECO:0000256" key="2">
    <source>
        <dbReference type="ARBA" id="ARBA00022574"/>
    </source>
</evidence>
<evidence type="ECO:0000256" key="7">
    <source>
        <dbReference type="SAM" id="MobiDB-lite"/>
    </source>
</evidence>
<comment type="caution">
    <text evidence="8">The sequence shown here is derived from an EMBL/GenBank/DDBJ whole genome shotgun (WGS) entry which is preliminary data.</text>
</comment>
<dbReference type="PANTHER" id="PTHR16288:SF0">
    <property type="entry name" value="TRNA (GUANINE-N(7)-)-METHYLTRANSFERASE NON-CATALYTIC SUBUNIT WDR4"/>
    <property type="match status" value="1"/>
</dbReference>
<accession>A0AAV7ZMH0</accession>
<evidence type="ECO:0000313" key="9">
    <source>
        <dbReference type="Proteomes" id="UP001146793"/>
    </source>
</evidence>
<dbReference type="PANTHER" id="PTHR16288">
    <property type="entry name" value="WD40 REPEAT PROTEIN 4"/>
    <property type="match status" value="1"/>
</dbReference>
<dbReference type="PROSITE" id="PS00678">
    <property type="entry name" value="WD_REPEATS_1"/>
    <property type="match status" value="1"/>
</dbReference>
<dbReference type="InterPro" id="IPR019775">
    <property type="entry name" value="WD40_repeat_CS"/>
</dbReference>
<keyword evidence="5" id="KW-0539">Nucleus</keyword>
<dbReference type="Gene3D" id="2.130.10.10">
    <property type="entry name" value="YVTN repeat-like/Quinoprotein amine dehydrogenase"/>
    <property type="match status" value="2"/>
</dbReference>
<protein>
    <submittedName>
        <fullName evidence="8">Wd40 repeat protein</fullName>
    </submittedName>
</protein>
<keyword evidence="3" id="KW-0819">tRNA processing</keyword>
<name>A0AAV7ZMH0_9EUKA</name>
<dbReference type="SUPFAM" id="SSF50978">
    <property type="entry name" value="WD40 repeat-like"/>
    <property type="match status" value="1"/>
</dbReference>
<dbReference type="InterPro" id="IPR015943">
    <property type="entry name" value="WD40/YVTN_repeat-like_dom_sf"/>
</dbReference>
<feature type="repeat" description="WD" evidence="6">
    <location>
        <begin position="186"/>
        <end position="230"/>
    </location>
</feature>
<proteinExistence type="predicted"/>
<evidence type="ECO:0000256" key="4">
    <source>
        <dbReference type="ARBA" id="ARBA00022737"/>
    </source>
</evidence>
<dbReference type="InterPro" id="IPR001680">
    <property type="entry name" value="WD40_rpt"/>
</dbReference>
<dbReference type="GO" id="GO:0036265">
    <property type="term" value="P:RNA (guanine-N7)-methylation"/>
    <property type="evidence" value="ECO:0007669"/>
    <property type="project" value="InterPro"/>
</dbReference>
<comment type="subcellular location">
    <subcellularLocation>
        <location evidence="1">Nucleus</location>
    </subcellularLocation>
</comment>
<evidence type="ECO:0000256" key="5">
    <source>
        <dbReference type="ARBA" id="ARBA00023242"/>
    </source>
</evidence>
<evidence type="ECO:0000256" key="3">
    <source>
        <dbReference type="ARBA" id="ARBA00022694"/>
    </source>
</evidence>
<evidence type="ECO:0000256" key="1">
    <source>
        <dbReference type="ARBA" id="ARBA00004123"/>
    </source>
</evidence>
<dbReference type="Proteomes" id="UP001146793">
    <property type="component" value="Unassembled WGS sequence"/>
</dbReference>
<dbReference type="Pfam" id="PF00400">
    <property type="entry name" value="WD40"/>
    <property type="match status" value="2"/>
</dbReference>
<dbReference type="AlphaFoldDB" id="A0AAV7ZMH0"/>
<keyword evidence="2 6" id="KW-0853">WD repeat</keyword>
<keyword evidence="4" id="KW-0677">Repeat</keyword>
<sequence length="407" mass="47748">MIGCNNIVFQKNSPIVALSFGKQLRVLDYSTKKEIKSFEYDNSVSQMAFDQDGNYFAVGLHNKKFFVYDSNFETIHSDALKKGNPGSIIFHPTEKSILITDNVYSYKIPFDKPKEMEIENEKQNKENEKQKKKQKDTNEHKAVLGHTAIITKALMTFDKKFYITCDIARRIRVSNFPEIYDIHVFCLGHIDSVTSMDIHPTSNEQFLTGGGTTDNSIILWNLQNGEIINQYKFSTNTNEQYHKKAVLELSYCPKDPKYFVAILKSVPTPFLFQINSKKEIELVKVINIPDFPQDDEISNVRFDQNSNLWVSFQKTQTIKILKFQNWEENLTELENYIKTNIEYTFEQEFITKYFKRKERFSRVILSSFIAENNQTPNNSNNERKRRPKKKWNNKQRQKKGRKNSPKN</sequence>
<dbReference type="InterPro" id="IPR028884">
    <property type="entry name" value="Trm82"/>
</dbReference>
<feature type="compositionally biased region" description="Basic residues" evidence="7">
    <location>
        <begin position="383"/>
        <end position="407"/>
    </location>
</feature>
<dbReference type="GO" id="GO:0005829">
    <property type="term" value="C:cytosol"/>
    <property type="evidence" value="ECO:0007669"/>
    <property type="project" value="TreeGrafter"/>
</dbReference>
<dbReference type="PROSITE" id="PS50082">
    <property type="entry name" value="WD_REPEATS_2"/>
    <property type="match status" value="1"/>
</dbReference>
<dbReference type="InterPro" id="IPR036322">
    <property type="entry name" value="WD40_repeat_dom_sf"/>
</dbReference>
<dbReference type="GO" id="GO:0043527">
    <property type="term" value="C:tRNA methyltransferase complex"/>
    <property type="evidence" value="ECO:0007669"/>
    <property type="project" value="TreeGrafter"/>
</dbReference>
<feature type="region of interest" description="Disordered" evidence="7">
    <location>
        <begin position="372"/>
        <end position="407"/>
    </location>
</feature>
<gene>
    <name evidence="8" type="ORF">M0812_13556</name>
</gene>
<dbReference type="GO" id="GO:0006400">
    <property type="term" value="P:tRNA modification"/>
    <property type="evidence" value="ECO:0007669"/>
    <property type="project" value="TreeGrafter"/>
</dbReference>
<dbReference type="SMART" id="SM00320">
    <property type="entry name" value="WD40"/>
    <property type="match status" value="3"/>
</dbReference>
<dbReference type="EMBL" id="JANTQA010000029">
    <property type="protein sequence ID" value="KAJ3441543.1"/>
    <property type="molecule type" value="Genomic_DNA"/>
</dbReference>
<dbReference type="GO" id="GO:0005634">
    <property type="term" value="C:nucleus"/>
    <property type="evidence" value="ECO:0007669"/>
    <property type="project" value="UniProtKB-SubCell"/>
</dbReference>
<evidence type="ECO:0000313" key="8">
    <source>
        <dbReference type="EMBL" id="KAJ3441543.1"/>
    </source>
</evidence>